<dbReference type="EMBL" id="FQXG01000011">
    <property type="protein sequence ID" value="SHI23369.1"/>
    <property type="molecule type" value="Genomic_DNA"/>
</dbReference>
<dbReference type="PANTHER" id="PTHR33692:SF1">
    <property type="entry name" value="RIBOSOME MATURATION FACTOR RIMM"/>
    <property type="match status" value="1"/>
</dbReference>
<dbReference type="Pfam" id="PF01782">
    <property type="entry name" value="RimM"/>
    <property type="match status" value="1"/>
</dbReference>
<dbReference type="PANTHER" id="PTHR33692">
    <property type="entry name" value="RIBOSOME MATURATION FACTOR RIMM"/>
    <property type="match status" value="1"/>
</dbReference>
<evidence type="ECO:0000256" key="5">
    <source>
        <dbReference type="HAMAP-Rule" id="MF_00014"/>
    </source>
</evidence>
<dbReference type="GO" id="GO:0043022">
    <property type="term" value="F:ribosome binding"/>
    <property type="evidence" value="ECO:0007669"/>
    <property type="project" value="InterPro"/>
</dbReference>
<dbReference type="Gene3D" id="2.40.30.60">
    <property type="entry name" value="RimM"/>
    <property type="match status" value="1"/>
</dbReference>
<comment type="subunit">
    <text evidence="5">Binds ribosomal protein uS19.</text>
</comment>
<keyword evidence="1 5" id="KW-0963">Cytoplasm</keyword>
<dbReference type="GO" id="GO:0005737">
    <property type="term" value="C:cytoplasm"/>
    <property type="evidence" value="ECO:0007669"/>
    <property type="project" value="UniProtKB-SubCell"/>
</dbReference>
<dbReference type="RefSeq" id="WP_067662153.1">
    <property type="nucleotide sequence ID" value="NZ_FQXG01000011.1"/>
</dbReference>
<organism evidence="8 9">
    <name type="scientific">Ferrimonas marina</name>
    <dbReference type="NCBI Taxonomy" id="299255"/>
    <lineage>
        <taxon>Bacteria</taxon>
        <taxon>Pseudomonadati</taxon>
        <taxon>Pseudomonadota</taxon>
        <taxon>Gammaproteobacteria</taxon>
        <taxon>Alteromonadales</taxon>
        <taxon>Ferrimonadaceae</taxon>
        <taxon>Ferrimonas</taxon>
    </lineage>
</organism>
<protein>
    <recommendedName>
        <fullName evidence="5">Ribosome maturation factor RimM</fullName>
    </recommendedName>
</protein>
<dbReference type="SUPFAM" id="SSF50447">
    <property type="entry name" value="Translation proteins"/>
    <property type="match status" value="1"/>
</dbReference>
<dbReference type="HAMAP" id="MF_00014">
    <property type="entry name" value="Ribosome_mat_RimM"/>
    <property type="match status" value="1"/>
</dbReference>
<dbReference type="GO" id="GO:0006364">
    <property type="term" value="P:rRNA processing"/>
    <property type="evidence" value="ECO:0007669"/>
    <property type="project" value="UniProtKB-UniRule"/>
</dbReference>
<dbReference type="InterPro" id="IPR002676">
    <property type="entry name" value="RimM_N"/>
</dbReference>
<dbReference type="NCBIfam" id="TIGR02273">
    <property type="entry name" value="16S_RimM"/>
    <property type="match status" value="1"/>
</dbReference>
<sequence>MTNIQEKIVVGRLGSAYGIRGWLKVNAFTDVPEGIFDYSPLYLKVQGQWQQVAVANWRHHGKSLICRLEGVEDRNQAEQYVNCDVAILPEQLNDLPEDEFYWRDLVGCNVVNTKGYDMGKVTGLLETGSNDVLEVEAKSNDAFGKRERLIPFVTEQFILEVDLPGKQIKVDWDPSF</sequence>
<dbReference type="Pfam" id="PF24986">
    <property type="entry name" value="PRC_RimM"/>
    <property type="match status" value="1"/>
</dbReference>
<evidence type="ECO:0000256" key="3">
    <source>
        <dbReference type="ARBA" id="ARBA00022552"/>
    </source>
</evidence>
<name>A0A1M5ZGQ0_9GAMM</name>
<reference evidence="8 9" key="1">
    <citation type="submission" date="2016-11" db="EMBL/GenBank/DDBJ databases">
        <authorList>
            <person name="Jaros S."/>
            <person name="Januszkiewicz K."/>
            <person name="Wedrychowicz H."/>
        </authorList>
    </citation>
    <scope>NUCLEOTIDE SEQUENCE [LARGE SCALE GENOMIC DNA]</scope>
    <source>
        <strain evidence="8 9">DSM 16917</strain>
    </source>
</reference>
<comment type="function">
    <text evidence="5">An accessory protein needed during the final step in the assembly of 30S ribosomal subunit, possibly for assembly of the head region. Essential for efficient processing of 16S rRNA. May be needed both before and after RbfA during the maturation of 16S rRNA. It has affinity for free ribosomal 30S subunits but not for 70S ribosomes.</text>
</comment>
<evidence type="ECO:0000256" key="1">
    <source>
        <dbReference type="ARBA" id="ARBA00022490"/>
    </source>
</evidence>
<dbReference type="InterPro" id="IPR009000">
    <property type="entry name" value="Transl_B-barrel_sf"/>
</dbReference>
<keyword evidence="4 5" id="KW-0143">Chaperone</keyword>
<accession>A0A1M5ZGQ0</accession>
<dbReference type="GO" id="GO:0005840">
    <property type="term" value="C:ribosome"/>
    <property type="evidence" value="ECO:0007669"/>
    <property type="project" value="InterPro"/>
</dbReference>
<comment type="subcellular location">
    <subcellularLocation>
        <location evidence="5">Cytoplasm</location>
    </subcellularLocation>
</comment>
<dbReference type="InterPro" id="IPR036976">
    <property type="entry name" value="RimM_N_sf"/>
</dbReference>
<evidence type="ECO:0000259" key="7">
    <source>
        <dbReference type="Pfam" id="PF24986"/>
    </source>
</evidence>
<comment type="domain">
    <text evidence="5">The PRC barrel domain binds ribosomal protein uS19.</text>
</comment>
<evidence type="ECO:0000259" key="6">
    <source>
        <dbReference type="Pfam" id="PF01782"/>
    </source>
</evidence>
<keyword evidence="2 5" id="KW-0690">Ribosome biogenesis</keyword>
<keyword evidence="9" id="KW-1185">Reference proteome</keyword>
<gene>
    <name evidence="5" type="primary">rimM</name>
    <name evidence="8" type="ORF">SAMN02745129_0298</name>
</gene>
<dbReference type="InterPro" id="IPR011961">
    <property type="entry name" value="RimM"/>
</dbReference>
<feature type="domain" description="RimM N-terminal" evidence="6">
    <location>
        <begin position="9"/>
        <end position="89"/>
    </location>
</feature>
<proteinExistence type="inferred from homology"/>
<dbReference type="SUPFAM" id="SSF50346">
    <property type="entry name" value="PRC-barrel domain"/>
    <property type="match status" value="1"/>
</dbReference>
<keyword evidence="3 5" id="KW-0698">rRNA processing</keyword>
<dbReference type="GO" id="GO:0042274">
    <property type="term" value="P:ribosomal small subunit biogenesis"/>
    <property type="evidence" value="ECO:0007669"/>
    <property type="project" value="UniProtKB-UniRule"/>
</dbReference>
<comment type="similarity">
    <text evidence="5">Belongs to the RimM family.</text>
</comment>
<dbReference type="OrthoDB" id="9783509at2"/>
<dbReference type="AlphaFoldDB" id="A0A1M5ZGQ0"/>
<feature type="domain" description="Ribosome maturation factor RimM PRC barrel" evidence="7">
    <location>
        <begin position="102"/>
        <end position="172"/>
    </location>
</feature>
<dbReference type="InterPro" id="IPR056792">
    <property type="entry name" value="PRC_RimM"/>
</dbReference>
<evidence type="ECO:0000256" key="2">
    <source>
        <dbReference type="ARBA" id="ARBA00022517"/>
    </source>
</evidence>
<dbReference type="InterPro" id="IPR011033">
    <property type="entry name" value="PRC_barrel-like_sf"/>
</dbReference>
<dbReference type="STRING" id="299255.SAMN02745129_0298"/>
<evidence type="ECO:0000313" key="8">
    <source>
        <dbReference type="EMBL" id="SHI23369.1"/>
    </source>
</evidence>
<evidence type="ECO:0000313" key="9">
    <source>
        <dbReference type="Proteomes" id="UP000184268"/>
    </source>
</evidence>
<evidence type="ECO:0000256" key="4">
    <source>
        <dbReference type="ARBA" id="ARBA00023186"/>
    </source>
</evidence>
<dbReference type="Gene3D" id="2.30.30.240">
    <property type="entry name" value="PRC-barrel domain"/>
    <property type="match status" value="1"/>
</dbReference>
<dbReference type="Proteomes" id="UP000184268">
    <property type="component" value="Unassembled WGS sequence"/>
</dbReference>